<dbReference type="EMBL" id="JAUEII010000026">
    <property type="protein sequence ID" value="MDN0050013.1"/>
    <property type="molecule type" value="Genomic_DNA"/>
</dbReference>
<evidence type="ECO:0008006" key="3">
    <source>
        <dbReference type="Google" id="ProtNLM"/>
    </source>
</evidence>
<evidence type="ECO:0000313" key="2">
    <source>
        <dbReference type="Proteomes" id="UP001167871"/>
    </source>
</evidence>
<dbReference type="RefSeq" id="WP_204970310.1">
    <property type="nucleotide sequence ID" value="NZ_JAUEII010000026.1"/>
</dbReference>
<reference evidence="1" key="2">
    <citation type="submission" date="2024-05" db="EMBL/GenBank/DDBJ databases">
        <title>Identification and characterization of horizontal gene transfer across gut microbiota members of farm animals based on homology search.</title>
        <authorList>
            <person name="Schwarzerova J."/>
            <person name="Nykrynova M."/>
            <person name="Jureckova K."/>
            <person name="Cejkova D."/>
            <person name="Rychlik I."/>
        </authorList>
    </citation>
    <scope>NUCLEOTIDE SEQUENCE</scope>
    <source>
        <strain evidence="1">84_SSukc20</strain>
    </source>
</reference>
<organism evidence="1 2">
    <name type="scientific">Bacteroides gallinaceum</name>
    <dbReference type="NCBI Taxonomy" id="1462571"/>
    <lineage>
        <taxon>Bacteria</taxon>
        <taxon>Pseudomonadati</taxon>
        <taxon>Bacteroidota</taxon>
        <taxon>Bacteroidia</taxon>
        <taxon>Bacteroidales</taxon>
        <taxon>Bacteroidaceae</taxon>
        <taxon>Bacteroides</taxon>
    </lineage>
</organism>
<accession>A0ABT7X800</accession>
<evidence type="ECO:0000313" key="1">
    <source>
        <dbReference type="EMBL" id="MDN0050013.1"/>
    </source>
</evidence>
<comment type="caution">
    <text evidence="1">The sequence shown here is derived from an EMBL/GenBank/DDBJ whole genome shotgun (WGS) entry which is preliminary data.</text>
</comment>
<name>A0ABT7X800_9BACE</name>
<proteinExistence type="predicted"/>
<keyword evidence="2" id="KW-1185">Reference proteome</keyword>
<dbReference type="Proteomes" id="UP001167871">
    <property type="component" value="Unassembled WGS sequence"/>
</dbReference>
<sequence length="65" mass="7720">MSLSSLSQCRFIVVDACNGDKVLRCYEKNGFVLLYKTEEIEKRYYDIPQDGHLKPRLPYYDLKKK</sequence>
<protein>
    <recommendedName>
        <fullName evidence="3">N-acetyltransferase</fullName>
    </recommendedName>
</protein>
<reference evidence="1" key="1">
    <citation type="submission" date="2023-06" db="EMBL/GenBank/DDBJ databases">
        <authorList>
            <person name="Zeman M."/>
            <person name="Kubasova T."/>
            <person name="Jahodarova E."/>
            <person name="Nykrynova M."/>
            <person name="Rychlik I."/>
        </authorList>
    </citation>
    <scope>NUCLEOTIDE SEQUENCE</scope>
    <source>
        <strain evidence="1">84_SSukc20</strain>
    </source>
</reference>
<gene>
    <name evidence="1" type="ORF">QVO10_11555</name>
</gene>